<dbReference type="GO" id="GO:0005524">
    <property type="term" value="F:ATP binding"/>
    <property type="evidence" value="ECO:0007669"/>
    <property type="project" value="TreeGrafter"/>
</dbReference>
<sequence>MPYCISSEDVDEAYEHVNPCVTRTPVLTSTFFSTLSSRDVQFKCEAFQKTGSFKFRGATNATRMYIEGGGGTAVVTHSSGNHAQALALAGSMNDIPAHIIMPNNAPEAKRRAVEDTYKANVTICDPTKRQETADGVLASLDGAEFIQSSYTPARTRGSLPARAPAAWGDNVKIVLAEPEIVDDAKRSFESGELQGHEGGVAKPSVADGLKTTLGLNTFAIVKDLCDDIMTVSEKEVRPSNYECHGCDSNPTSPQILRCTKLVWERMKVMIEPSAGVGVGVLISDEFKEKYPADKYKRVGVVLCGGNVDVGKTIVKMQEMGL</sequence>
<dbReference type="InterPro" id="IPR000634">
    <property type="entry name" value="Ser/Thr_deHydtase_PyrdxlP-BS"/>
</dbReference>
<feature type="domain" description="Tryptophan synthase beta chain-like PALP" evidence="9">
    <location>
        <begin position="19"/>
        <end position="157"/>
    </location>
</feature>
<keyword evidence="7" id="KW-0663">Pyridoxal phosphate</keyword>
<dbReference type="InterPro" id="IPR036052">
    <property type="entry name" value="TrpB-like_PALP_sf"/>
</dbReference>
<comment type="caution">
    <text evidence="10">The sequence shown here is derived from an EMBL/GenBank/DDBJ whole genome shotgun (WGS) entry which is preliminary data.</text>
</comment>
<comment type="cofactor">
    <cofactor evidence="2">
        <name>pyridoxal 5'-phosphate</name>
        <dbReference type="ChEBI" id="CHEBI:597326"/>
    </cofactor>
</comment>
<proteinExistence type="inferred from homology"/>
<organism evidence="10 11">
    <name type="scientific">Triparma laevis f. inornata</name>
    <dbReference type="NCBI Taxonomy" id="1714386"/>
    <lineage>
        <taxon>Eukaryota</taxon>
        <taxon>Sar</taxon>
        <taxon>Stramenopiles</taxon>
        <taxon>Ochrophyta</taxon>
        <taxon>Bolidophyceae</taxon>
        <taxon>Parmales</taxon>
        <taxon>Triparmaceae</taxon>
        <taxon>Triparma</taxon>
    </lineage>
</organism>
<dbReference type="Gene3D" id="3.40.50.1100">
    <property type="match status" value="3"/>
</dbReference>
<reference evidence="11" key="1">
    <citation type="journal article" date="2023" name="Commun. Biol.">
        <title>Genome analysis of Parmales, the sister group of diatoms, reveals the evolutionary specialization of diatoms from phago-mixotrophs to photoautotrophs.</title>
        <authorList>
            <person name="Ban H."/>
            <person name="Sato S."/>
            <person name="Yoshikawa S."/>
            <person name="Yamada K."/>
            <person name="Nakamura Y."/>
            <person name="Ichinomiya M."/>
            <person name="Sato N."/>
            <person name="Blanc-Mathieu R."/>
            <person name="Endo H."/>
            <person name="Kuwata A."/>
            <person name="Ogata H."/>
        </authorList>
    </citation>
    <scope>NUCLEOTIDE SEQUENCE [LARGE SCALE GENOMIC DNA]</scope>
</reference>
<evidence type="ECO:0000256" key="3">
    <source>
        <dbReference type="ARBA" id="ARBA00001936"/>
    </source>
</evidence>
<comment type="cofactor">
    <cofactor evidence="1">
        <name>Ca(2+)</name>
        <dbReference type="ChEBI" id="CHEBI:29108"/>
    </cofactor>
</comment>
<evidence type="ECO:0000256" key="6">
    <source>
        <dbReference type="ARBA" id="ARBA00022842"/>
    </source>
</evidence>
<dbReference type="GO" id="GO:0000287">
    <property type="term" value="F:magnesium ion binding"/>
    <property type="evidence" value="ECO:0007669"/>
    <property type="project" value="TreeGrafter"/>
</dbReference>
<dbReference type="GO" id="GO:0070179">
    <property type="term" value="P:D-serine biosynthetic process"/>
    <property type="evidence" value="ECO:0007669"/>
    <property type="project" value="TreeGrafter"/>
</dbReference>
<evidence type="ECO:0000313" key="10">
    <source>
        <dbReference type="EMBL" id="GMH65464.1"/>
    </source>
</evidence>
<comment type="cofactor">
    <cofactor evidence="3">
        <name>Mn(2+)</name>
        <dbReference type="ChEBI" id="CHEBI:29035"/>
    </cofactor>
</comment>
<dbReference type="PANTHER" id="PTHR43050">
    <property type="entry name" value="SERINE / THREONINE RACEMASE FAMILY MEMBER"/>
    <property type="match status" value="1"/>
</dbReference>
<dbReference type="AlphaFoldDB" id="A0A9W7E2B9"/>
<evidence type="ECO:0000313" key="11">
    <source>
        <dbReference type="Proteomes" id="UP001162640"/>
    </source>
</evidence>
<dbReference type="PROSITE" id="PS00165">
    <property type="entry name" value="DEHYDRATASE_SER_THR"/>
    <property type="match status" value="1"/>
</dbReference>
<dbReference type="GO" id="GO:0003941">
    <property type="term" value="F:L-serine ammonia-lyase activity"/>
    <property type="evidence" value="ECO:0007669"/>
    <property type="project" value="TreeGrafter"/>
</dbReference>
<accession>A0A9W7E2B9</accession>
<comment type="cofactor">
    <cofactor evidence="4">
        <name>Mg(2+)</name>
        <dbReference type="ChEBI" id="CHEBI:18420"/>
    </cofactor>
</comment>
<dbReference type="FunFam" id="3.40.50.1100:FF:000005">
    <property type="entry name" value="Threonine dehydratase catabolic"/>
    <property type="match status" value="1"/>
</dbReference>
<dbReference type="Proteomes" id="UP001162640">
    <property type="component" value="Unassembled WGS sequence"/>
</dbReference>
<dbReference type="InterPro" id="IPR001926">
    <property type="entry name" value="TrpB-like_PALP"/>
</dbReference>
<dbReference type="PANTHER" id="PTHR43050:SF1">
    <property type="entry name" value="SERINE RACEMASE"/>
    <property type="match status" value="1"/>
</dbReference>
<dbReference type="GO" id="GO:0018114">
    <property type="term" value="F:threonine racemase activity"/>
    <property type="evidence" value="ECO:0007669"/>
    <property type="project" value="TreeGrafter"/>
</dbReference>
<keyword evidence="8" id="KW-0456">Lyase</keyword>
<dbReference type="EMBL" id="BLQM01000114">
    <property type="protein sequence ID" value="GMH65464.1"/>
    <property type="molecule type" value="Genomic_DNA"/>
</dbReference>
<evidence type="ECO:0000256" key="5">
    <source>
        <dbReference type="ARBA" id="ARBA00010869"/>
    </source>
</evidence>
<evidence type="ECO:0000256" key="4">
    <source>
        <dbReference type="ARBA" id="ARBA00001946"/>
    </source>
</evidence>
<evidence type="ECO:0000256" key="2">
    <source>
        <dbReference type="ARBA" id="ARBA00001933"/>
    </source>
</evidence>
<dbReference type="GO" id="GO:0030170">
    <property type="term" value="F:pyridoxal phosphate binding"/>
    <property type="evidence" value="ECO:0007669"/>
    <property type="project" value="InterPro"/>
</dbReference>
<comment type="similarity">
    <text evidence="5">Belongs to the serine/threonine dehydratase family.</text>
</comment>
<gene>
    <name evidence="10" type="ORF">TL16_g04206</name>
</gene>
<dbReference type="SUPFAM" id="SSF53686">
    <property type="entry name" value="Tryptophan synthase beta subunit-like PLP-dependent enzymes"/>
    <property type="match status" value="1"/>
</dbReference>
<evidence type="ECO:0000256" key="8">
    <source>
        <dbReference type="ARBA" id="ARBA00023239"/>
    </source>
</evidence>
<dbReference type="Pfam" id="PF00291">
    <property type="entry name" value="PALP"/>
    <property type="match status" value="1"/>
</dbReference>
<protein>
    <recommendedName>
        <fullName evidence="9">Tryptophan synthase beta chain-like PALP domain-containing protein</fullName>
    </recommendedName>
</protein>
<evidence type="ECO:0000256" key="1">
    <source>
        <dbReference type="ARBA" id="ARBA00001913"/>
    </source>
</evidence>
<keyword evidence="6" id="KW-0460">Magnesium</keyword>
<evidence type="ECO:0000256" key="7">
    <source>
        <dbReference type="ARBA" id="ARBA00022898"/>
    </source>
</evidence>
<evidence type="ECO:0000259" key="9">
    <source>
        <dbReference type="Pfam" id="PF00291"/>
    </source>
</evidence>
<dbReference type="GO" id="GO:0030378">
    <property type="term" value="F:serine racemase activity"/>
    <property type="evidence" value="ECO:0007669"/>
    <property type="project" value="TreeGrafter"/>
</dbReference>
<name>A0A9W7E2B9_9STRA</name>